<comment type="caution">
    <text evidence="2">The sequence shown here is derived from an EMBL/GenBank/DDBJ whole genome shotgun (WGS) entry which is preliminary data.</text>
</comment>
<feature type="domain" description="Carrier" evidence="1">
    <location>
        <begin position="1"/>
        <end position="74"/>
    </location>
</feature>
<dbReference type="SUPFAM" id="SSF47336">
    <property type="entry name" value="ACP-like"/>
    <property type="match status" value="1"/>
</dbReference>
<dbReference type="EMBL" id="JACHWS010000002">
    <property type="protein sequence ID" value="MBB3037935.1"/>
    <property type="molecule type" value="Genomic_DNA"/>
</dbReference>
<dbReference type="Gene3D" id="1.10.1200.10">
    <property type="entry name" value="ACP-like"/>
    <property type="match status" value="1"/>
</dbReference>
<evidence type="ECO:0000313" key="2">
    <source>
        <dbReference type="EMBL" id="MBB3037935.1"/>
    </source>
</evidence>
<gene>
    <name evidence="2" type="ORF">FHU29_002384</name>
</gene>
<dbReference type="OrthoDB" id="2455700at2"/>
<dbReference type="Pfam" id="PF00550">
    <property type="entry name" value="PP-binding"/>
    <property type="match status" value="1"/>
</dbReference>
<reference evidence="2 3" key="1">
    <citation type="submission" date="2020-08" db="EMBL/GenBank/DDBJ databases">
        <title>Sequencing the genomes of 1000 actinobacteria strains.</title>
        <authorList>
            <person name="Klenk H.-P."/>
        </authorList>
    </citation>
    <scope>NUCLEOTIDE SEQUENCE [LARGE SCALE GENOMIC DNA]</scope>
    <source>
        <strain evidence="2 3">DSM 45258</strain>
    </source>
</reference>
<protein>
    <submittedName>
        <fullName evidence="2">Aryl carrier-like protein</fullName>
    </submittedName>
</protein>
<dbReference type="Proteomes" id="UP000567922">
    <property type="component" value="Unassembled WGS sequence"/>
</dbReference>
<accession>A0A839RMG8</accession>
<proteinExistence type="predicted"/>
<evidence type="ECO:0000313" key="3">
    <source>
        <dbReference type="Proteomes" id="UP000567922"/>
    </source>
</evidence>
<evidence type="ECO:0000259" key="1">
    <source>
        <dbReference type="PROSITE" id="PS50075"/>
    </source>
</evidence>
<organism evidence="2 3">
    <name type="scientific">Hoyosella altamirensis</name>
    <dbReference type="NCBI Taxonomy" id="616997"/>
    <lineage>
        <taxon>Bacteria</taxon>
        <taxon>Bacillati</taxon>
        <taxon>Actinomycetota</taxon>
        <taxon>Actinomycetes</taxon>
        <taxon>Mycobacteriales</taxon>
        <taxon>Hoyosellaceae</taxon>
        <taxon>Hoyosella</taxon>
    </lineage>
</organism>
<keyword evidence="3" id="KW-1185">Reference proteome</keyword>
<dbReference type="RefSeq" id="WP_064442437.1">
    <property type="nucleotide sequence ID" value="NZ_BDDI01000025.1"/>
</dbReference>
<dbReference type="PROSITE" id="PS50075">
    <property type="entry name" value="CARRIER"/>
    <property type="match status" value="1"/>
</dbReference>
<dbReference type="InterPro" id="IPR036736">
    <property type="entry name" value="ACP-like_sf"/>
</dbReference>
<sequence>MGLQRSTILADTARILEVPADQLDPSISLVDQGLDSVRLIALVEQWRETGVDVDFVALSTQPELDHWFTVLGAN</sequence>
<dbReference type="InterPro" id="IPR009081">
    <property type="entry name" value="PP-bd_ACP"/>
</dbReference>
<dbReference type="AlphaFoldDB" id="A0A839RMG8"/>
<name>A0A839RMG8_9ACTN</name>